<feature type="transmembrane region" description="Helical" evidence="1">
    <location>
        <begin position="29"/>
        <end position="50"/>
    </location>
</feature>
<name>A0ABP3I3R3_9ACTN</name>
<evidence type="ECO:0000313" key="4">
    <source>
        <dbReference type="EMBL" id="GAA0389201.1"/>
    </source>
</evidence>
<gene>
    <name evidence="4" type="ORF">GCM10010357_07390</name>
</gene>
<organism evidence="4 5">
    <name type="scientific">Streptomyces luteireticuli</name>
    <dbReference type="NCBI Taxonomy" id="173858"/>
    <lineage>
        <taxon>Bacteria</taxon>
        <taxon>Bacillati</taxon>
        <taxon>Actinomycetota</taxon>
        <taxon>Actinomycetes</taxon>
        <taxon>Kitasatosporales</taxon>
        <taxon>Streptomycetaceae</taxon>
        <taxon>Streptomyces</taxon>
    </lineage>
</organism>
<comment type="caution">
    <text evidence="4">The sequence shown here is derived from an EMBL/GenBank/DDBJ whole genome shotgun (WGS) entry which is preliminary data.</text>
</comment>
<keyword evidence="1" id="KW-0812">Transmembrane</keyword>
<dbReference type="SUPFAM" id="SSF52833">
    <property type="entry name" value="Thioredoxin-like"/>
    <property type="match status" value="1"/>
</dbReference>
<dbReference type="InterPro" id="IPR002109">
    <property type="entry name" value="Glutaredoxin"/>
</dbReference>
<evidence type="ECO:0000313" key="5">
    <source>
        <dbReference type="Proteomes" id="UP001500879"/>
    </source>
</evidence>
<feature type="domain" description="Glutaredoxin" evidence="3">
    <location>
        <begin position="71"/>
        <end position="123"/>
    </location>
</feature>
<protein>
    <submittedName>
        <fullName evidence="4">Glutaredoxin domain-containing protein</fullName>
    </submittedName>
</protein>
<proteinExistence type="predicted"/>
<dbReference type="Proteomes" id="UP001500879">
    <property type="component" value="Unassembled WGS sequence"/>
</dbReference>
<keyword evidence="2" id="KW-0732">Signal</keyword>
<evidence type="ECO:0000256" key="1">
    <source>
        <dbReference type="SAM" id="Phobius"/>
    </source>
</evidence>
<keyword evidence="1" id="KW-0472">Membrane</keyword>
<evidence type="ECO:0000259" key="3">
    <source>
        <dbReference type="Pfam" id="PF00462"/>
    </source>
</evidence>
<evidence type="ECO:0000256" key="2">
    <source>
        <dbReference type="SAM" id="SignalP"/>
    </source>
</evidence>
<dbReference type="EMBL" id="BAAABX010000007">
    <property type="protein sequence ID" value="GAA0389201.1"/>
    <property type="molecule type" value="Genomic_DNA"/>
</dbReference>
<reference evidence="5" key="1">
    <citation type="journal article" date="2019" name="Int. J. Syst. Evol. Microbiol.">
        <title>The Global Catalogue of Microorganisms (GCM) 10K type strain sequencing project: providing services to taxonomists for standard genome sequencing and annotation.</title>
        <authorList>
            <consortium name="The Broad Institute Genomics Platform"/>
            <consortium name="The Broad Institute Genome Sequencing Center for Infectious Disease"/>
            <person name="Wu L."/>
            <person name="Ma J."/>
        </authorList>
    </citation>
    <scope>NUCLEOTIDE SEQUENCE [LARGE SCALE GENOMIC DNA]</scope>
    <source>
        <strain evidence="5">JCM 4788</strain>
    </source>
</reference>
<keyword evidence="5" id="KW-1185">Reference proteome</keyword>
<sequence length="148" mass="15885">MTRAWILPMLLVLCGSVVAAGLTFQGSPGAAAALLLVFVLLAGVNSPLFFPRSIGALEAQRRSAVDGRPIVFWRPGCKYCLRLRIRLGRSARQLYWVDIWRDPAGAAVVKAANDGNETVPTVQVISPEGTELVMTNPSLAQVKEALAV</sequence>
<feature type="signal peptide" evidence="2">
    <location>
        <begin position="1"/>
        <end position="19"/>
    </location>
</feature>
<dbReference type="InterPro" id="IPR036249">
    <property type="entry name" value="Thioredoxin-like_sf"/>
</dbReference>
<keyword evidence="1" id="KW-1133">Transmembrane helix</keyword>
<dbReference type="Pfam" id="PF00462">
    <property type="entry name" value="Glutaredoxin"/>
    <property type="match status" value="1"/>
</dbReference>
<dbReference type="Gene3D" id="3.40.30.10">
    <property type="entry name" value="Glutaredoxin"/>
    <property type="match status" value="1"/>
</dbReference>
<accession>A0ABP3I3R3</accession>
<feature type="chain" id="PRO_5046223257" evidence="2">
    <location>
        <begin position="20"/>
        <end position="148"/>
    </location>
</feature>
<dbReference type="RefSeq" id="WP_344019723.1">
    <property type="nucleotide sequence ID" value="NZ_BAAABX010000007.1"/>
</dbReference>